<organism evidence="2 3">
    <name type="scientific">Perkinsus olseni</name>
    <name type="common">Perkinsus atlanticus</name>
    <dbReference type="NCBI Taxonomy" id="32597"/>
    <lineage>
        <taxon>Eukaryota</taxon>
        <taxon>Sar</taxon>
        <taxon>Alveolata</taxon>
        <taxon>Perkinsozoa</taxon>
        <taxon>Perkinsea</taxon>
        <taxon>Perkinsida</taxon>
        <taxon>Perkinsidae</taxon>
        <taxon>Perkinsus</taxon>
    </lineage>
</organism>
<feature type="transmembrane region" description="Helical" evidence="1">
    <location>
        <begin position="93"/>
        <end position="117"/>
    </location>
</feature>
<evidence type="ECO:0000256" key="1">
    <source>
        <dbReference type="SAM" id="Phobius"/>
    </source>
</evidence>
<keyword evidence="1" id="KW-0812">Transmembrane</keyword>
<dbReference type="AlphaFoldDB" id="A0A7J6M8B7"/>
<protein>
    <recommendedName>
        <fullName evidence="4">Transmembrane protein</fullName>
    </recommendedName>
</protein>
<proteinExistence type="predicted"/>
<evidence type="ECO:0000313" key="3">
    <source>
        <dbReference type="Proteomes" id="UP000570595"/>
    </source>
</evidence>
<feature type="transmembrane region" description="Helical" evidence="1">
    <location>
        <begin position="344"/>
        <end position="377"/>
    </location>
</feature>
<feature type="transmembrane region" description="Helical" evidence="1">
    <location>
        <begin position="224"/>
        <end position="242"/>
    </location>
</feature>
<reference evidence="2 3" key="1">
    <citation type="submission" date="2020-04" db="EMBL/GenBank/DDBJ databases">
        <title>Perkinsus olseni comparative genomics.</title>
        <authorList>
            <person name="Bogema D.R."/>
        </authorList>
    </citation>
    <scope>NUCLEOTIDE SEQUENCE [LARGE SCALE GENOMIC DNA]</scope>
    <source>
        <strain evidence="2">ATCC PRA-179</strain>
    </source>
</reference>
<comment type="caution">
    <text evidence="2">The sequence shown here is derived from an EMBL/GenBank/DDBJ whole genome shotgun (WGS) entry which is preliminary data.</text>
</comment>
<sequence length="480" mass="53567">MEVVTATEVELPDFLLAQNTAVSQAVEFADSSLYLRGVPMSTVAKKRHLFKDSNGGEDTYALSQSVDHLDASVSHSWSANPPLKHVALVASQYCFLGYIVANAVVVSLGAGLCLALSDRTAYLIAFGTSVISFPLALFYGCRIPGYNRAMVFLDKCCISQTDQVAKLRGIWGLSSFLGKSNELLILWSCDYFKRLWCVFEVASFLQQHGLQRSIRLVSIRQTKFAFIISLAEVVAIVALSVLDIVGADAAVKTPYYACMLGCSLLLTCFLGVFVVYEYLPHRLALHRQASKFTVEGGECLLEEDKLVIRDLIKNWYGSLEAFEEYVRNHKEYITGRRRPWTVSYLTLAIISFPIELACVGRFVTICCTASTLGIPWWKALRCFLSTLILLTCRMPLLVFAAYACFEHRRRPRWVEAVSMVLFAAIYELLALLAGGTILFDTALMSVIPEPYAWLTMVIPLLALVSTCLLYRSRPLLIQLQ</sequence>
<feature type="transmembrane region" description="Helical" evidence="1">
    <location>
        <begin position="123"/>
        <end position="141"/>
    </location>
</feature>
<keyword evidence="1" id="KW-0472">Membrane</keyword>
<name>A0A7J6M8B7_PEROL</name>
<dbReference type="OrthoDB" id="417708at2759"/>
<feature type="transmembrane region" description="Helical" evidence="1">
    <location>
        <begin position="383"/>
        <end position="405"/>
    </location>
</feature>
<accession>A0A7J6M8B7</accession>
<keyword evidence="1" id="KW-1133">Transmembrane helix</keyword>
<feature type="transmembrane region" description="Helical" evidence="1">
    <location>
        <begin position="417"/>
        <end position="439"/>
    </location>
</feature>
<dbReference type="EMBL" id="JABAHT010000050">
    <property type="protein sequence ID" value="KAF4667707.1"/>
    <property type="molecule type" value="Genomic_DNA"/>
</dbReference>
<feature type="transmembrane region" description="Helical" evidence="1">
    <location>
        <begin position="451"/>
        <end position="470"/>
    </location>
</feature>
<feature type="transmembrane region" description="Helical" evidence="1">
    <location>
        <begin position="254"/>
        <end position="279"/>
    </location>
</feature>
<dbReference type="Proteomes" id="UP000570595">
    <property type="component" value="Unassembled WGS sequence"/>
</dbReference>
<gene>
    <name evidence="2" type="ORF">FOZ61_007956</name>
</gene>
<evidence type="ECO:0000313" key="2">
    <source>
        <dbReference type="EMBL" id="KAF4667707.1"/>
    </source>
</evidence>
<evidence type="ECO:0008006" key="4">
    <source>
        <dbReference type="Google" id="ProtNLM"/>
    </source>
</evidence>